<protein>
    <submittedName>
        <fullName evidence="2">Molybdopterin-guanine dinucleotide biosynthesis protein B</fullName>
    </submittedName>
</protein>
<dbReference type="Proteomes" id="UP001565220">
    <property type="component" value="Unassembled WGS sequence"/>
</dbReference>
<feature type="domain" description="Molybdopterin-guanine dinucleotide biosynthesis protein B (MobB)" evidence="1">
    <location>
        <begin position="12"/>
        <end position="146"/>
    </location>
</feature>
<gene>
    <name evidence="2" type="primary">mobB</name>
    <name evidence="2" type="ORF">AB8S09_10710</name>
</gene>
<dbReference type="Pfam" id="PF03205">
    <property type="entry name" value="MobB"/>
    <property type="match status" value="1"/>
</dbReference>
<dbReference type="EMBL" id="JBGFFE010000015">
    <property type="protein sequence ID" value="MEY8764105.1"/>
    <property type="molecule type" value="Genomic_DNA"/>
</dbReference>
<dbReference type="RefSeq" id="WP_294183046.1">
    <property type="nucleotide sequence ID" value="NZ_JBGFFE010000015.1"/>
</dbReference>
<comment type="caution">
    <text evidence="2">The sequence shown here is derived from an EMBL/GenBank/DDBJ whole genome shotgun (WGS) entry which is preliminary data.</text>
</comment>
<evidence type="ECO:0000313" key="2">
    <source>
        <dbReference type="EMBL" id="MEY8764105.1"/>
    </source>
</evidence>
<reference evidence="2 3" key="1">
    <citation type="submission" date="2024-08" db="EMBL/GenBank/DDBJ databases">
        <title>Clostridium lapicellarii sp. nov., and Clostridium renhuaiense sp. nov., two species isolated from the mud in a fermentation cellar used for producing sauce-flavour Chinese liquors.</title>
        <authorList>
            <person name="Yang F."/>
            <person name="Wang H."/>
            <person name="Chen L.Q."/>
            <person name="Zhou N."/>
            <person name="Lu J.J."/>
            <person name="Pu X.X."/>
            <person name="Wan B."/>
            <person name="Wang L."/>
            <person name="Liu S.J."/>
        </authorList>
    </citation>
    <scope>NUCLEOTIDE SEQUENCE [LARGE SCALE GENOMIC DNA]</scope>
    <source>
        <strain evidence="2 3">MT-113</strain>
    </source>
</reference>
<sequence length="179" mass="20311">MANLYSNKKPVISIVSSVSNLGKTTLIEKIVKDLKNRGYKVGVIKHDAHQFQIDYPGKDSYRFTEAGADNVVITSDNKVAMIKKIEKRESIEELLGLFQDVDIVIVEGFKESAFPKIEVYRKSKDSHLLYRDFENNFTNFIAVAADEKMKLDIPVLDLNNADEIADFIETNFMGETKRG</sequence>
<accession>A0ABV4DYZ2</accession>
<evidence type="ECO:0000313" key="3">
    <source>
        <dbReference type="Proteomes" id="UP001565220"/>
    </source>
</evidence>
<name>A0ABV4DYZ2_9CLOT</name>
<evidence type="ECO:0000259" key="1">
    <source>
        <dbReference type="Pfam" id="PF03205"/>
    </source>
</evidence>
<dbReference type="InterPro" id="IPR004435">
    <property type="entry name" value="MobB_dom"/>
</dbReference>
<dbReference type="PANTHER" id="PTHR40072:SF1">
    <property type="entry name" value="MOLYBDOPTERIN-GUANINE DINUCLEOTIDE BIOSYNTHESIS ADAPTER PROTEIN"/>
    <property type="match status" value="1"/>
</dbReference>
<dbReference type="PANTHER" id="PTHR40072">
    <property type="entry name" value="MOLYBDOPTERIN-GUANINE DINUCLEOTIDE BIOSYNTHESIS ADAPTER PROTEIN-RELATED"/>
    <property type="match status" value="1"/>
</dbReference>
<proteinExistence type="predicted"/>
<dbReference type="InterPro" id="IPR027417">
    <property type="entry name" value="P-loop_NTPase"/>
</dbReference>
<dbReference type="CDD" id="cd03116">
    <property type="entry name" value="MobB"/>
    <property type="match status" value="1"/>
</dbReference>
<organism evidence="2 3">
    <name type="scientific">Clostridium lapidicellarium</name>
    <dbReference type="NCBI Taxonomy" id="3240931"/>
    <lineage>
        <taxon>Bacteria</taxon>
        <taxon>Bacillati</taxon>
        <taxon>Bacillota</taxon>
        <taxon>Clostridia</taxon>
        <taxon>Eubacteriales</taxon>
        <taxon>Clostridiaceae</taxon>
        <taxon>Clostridium</taxon>
    </lineage>
</organism>
<dbReference type="NCBIfam" id="TIGR00176">
    <property type="entry name" value="mobB"/>
    <property type="match status" value="1"/>
</dbReference>
<dbReference type="InterPro" id="IPR052539">
    <property type="entry name" value="MGD_biosynthesis_adapter"/>
</dbReference>
<keyword evidence="3" id="KW-1185">Reference proteome</keyword>
<dbReference type="Gene3D" id="3.40.50.300">
    <property type="entry name" value="P-loop containing nucleotide triphosphate hydrolases"/>
    <property type="match status" value="1"/>
</dbReference>
<dbReference type="SUPFAM" id="SSF52540">
    <property type="entry name" value="P-loop containing nucleoside triphosphate hydrolases"/>
    <property type="match status" value="1"/>
</dbReference>